<evidence type="ECO:0000259" key="5">
    <source>
        <dbReference type="Pfam" id="PF03668"/>
    </source>
</evidence>
<dbReference type="InterPro" id="IPR027417">
    <property type="entry name" value="P-loop_NTPase"/>
</dbReference>
<protein>
    <submittedName>
        <fullName evidence="7">UPF0042 nucleotide-binding protein</fullName>
    </submittedName>
</protein>
<dbReference type="EMBL" id="FUWX01000005">
    <property type="protein sequence ID" value="SJZ45620.1"/>
    <property type="molecule type" value="Genomic_DNA"/>
</dbReference>
<feature type="domain" description="RapZ C-terminal" evidence="6">
    <location>
        <begin position="164"/>
        <end position="283"/>
    </location>
</feature>
<evidence type="ECO:0000313" key="7">
    <source>
        <dbReference type="EMBL" id="SJZ45620.1"/>
    </source>
</evidence>
<evidence type="ECO:0000256" key="1">
    <source>
        <dbReference type="ARBA" id="ARBA00022741"/>
    </source>
</evidence>
<dbReference type="InterPro" id="IPR053930">
    <property type="entry name" value="RapZ-like_N"/>
</dbReference>
<evidence type="ECO:0000256" key="4">
    <source>
        <dbReference type="HAMAP-Rule" id="MF_00636"/>
    </source>
</evidence>
<dbReference type="NCBIfam" id="NF003828">
    <property type="entry name" value="PRK05416.1"/>
    <property type="match status" value="1"/>
</dbReference>
<dbReference type="AlphaFoldDB" id="A0A1T4KTE0"/>
<keyword evidence="1 4" id="KW-0547">Nucleotide-binding</keyword>
<keyword evidence="8" id="KW-1185">Reference proteome</keyword>
<evidence type="ECO:0000256" key="2">
    <source>
        <dbReference type="ARBA" id="ARBA00022840"/>
    </source>
</evidence>
<dbReference type="GO" id="GO:0005524">
    <property type="term" value="F:ATP binding"/>
    <property type="evidence" value="ECO:0007669"/>
    <property type="project" value="UniProtKB-UniRule"/>
</dbReference>
<dbReference type="InterPro" id="IPR053931">
    <property type="entry name" value="RapZ_C"/>
</dbReference>
<organism evidence="7 8">
    <name type="scientific">Cetobacterium ceti</name>
    <dbReference type="NCBI Taxonomy" id="180163"/>
    <lineage>
        <taxon>Bacteria</taxon>
        <taxon>Fusobacteriati</taxon>
        <taxon>Fusobacteriota</taxon>
        <taxon>Fusobacteriia</taxon>
        <taxon>Fusobacteriales</taxon>
        <taxon>Fusobacteriaceae</taxon>
        <taxon>Cetobacterium</taxon>
    </lineage>
</organism>
<dbReference type="GO" id="GO:0005525">
    <property type="term" value="F:GTP binding"/>
    <property type="evidence" value="ECO:0007669"/>
    <property type="project" value="UniProtKB-UniRule"/>
</dbReference>
<dbReference type="Gene3D" id="3.40.50.300">
    <property type="entry name" value="P-loop containing nucleotide triphosphate hydrolases"/>
    <property type="match status" value="1"/>
</dbReference>
<dbReference type="InterPro" id="IPR005337">
    <property type="entry name" value="RapZ-like"/>
</dbReference>
<dbReference type="OrthoDB" id="9784461at2"/>
<dbReference type="Pfam" id="PF22740">
    <property type="entry name" value="PapZ_C"/>
    <property type="match status" value="1"/>
</dbReference>
<dbReference type="Proteomes" id="UP000191153">
    <property type="component" value="Unassembled WGS sequence"/>
</dbReference>
<feature type="binding site" evidence="4">
    <location>
        <begin position="8"/>
        <end position="15"/>
    </location>
    <ligand>
        <name>ATP</name>
        <dbReference type="ChEBI" id="CHEBI:30616"/>
    </ligand>
</feature>
<dbReference type="Pfam" id="PF03668">
    <property type="entry name" value="RapZ-like_N"/>
    <property type="match status" value="1"/>
</dbReference>
<proteinExistence type="inferred from homology"/>
<evidence type="ECO:0000259" key="6">
    <source>
        <dbReference type="Pfam" id="PF22740"/>
    </source>
</evidence>
<dbReference type="PANTHER" id="PTHR30448">
    <property type="entry name" value="RNASE ADAPTER PROTEIN RAPZ"/>
    <property type="match status" value="1"/>
</dbReference>
<dbReference type="PIRSF" id="PIRSF005052">
    <property type="entry name" value="P-loopkin"/>
    <property type="match status" value="1"/>
</dbReference>
<reference evidence="7 8" key="1">
    <citation type="submission" date="2017-02" db="EMBL/GenBank/DDBJ databases">
        <authorList>
            <person name="Peterson S.W."/>
        </authorList>
    </citation>
    <scope>NUCLEOTIDE SEQUENCE [LARGE SCALE GENOMIC DNA]</scope>
    <source>
        <strain evidence="7 8">ATCC 700028</strain>
    </source>
</reference>
<keyword evidence="2 4" id="KW-0067">ATP-binding</keyword>
<dbReference type="PANTHER" id="PTHR30448:SF0">
    <property type="entry name" value="RNASE ADAPTER PROTEIN RAPZ"/>
    <property type="match status" value="1"/>
</dbReference>
<gene>
    <name evidence="7" type="ORF">SAMN02745174_00576</name>
</gene>
<keyword evidence="3 4" id="KW-0342">GTP-binding</keyword>
<evidence type="ECO:0000256" key="3">
    <source>
        <dbReference type="ARBA" id="ARBA00023134"/>
    </source>
</evidence>
<name>A0A1T4KTE0_9FUSO</name>
<sequence>MKLIILTGLSGAGKTAALNVLEDMGYFTMDNIPCKIAGFFIDNVETQLKDMDINRVGLGIDIRSIHNTKEFLDFLNKINLMKINYTLIFLEATNEKILNRYNLTRRKHPLEMTTLLESIELEREIMADIKEKANIVIDSSSLKPKHLAEKIRKVAHLDDGEDINIHIQSFGFKYGIPVDIDLLFDVRILPNPYYIDDLKEKTGCDKEVSDYVMSFPISKEYYEKLIDMVMFLIPHYIGDGKKHFSIGIGCSGGKHRSVTFANKLKEDLAGNVHEAKVYISHREEEMDNWN</sequence>
<dbReference type="SUPFAM" id="SSF52540">
    <property type="entry name" value="P-loop containing nucleoside triphosphate hydrolases"/>
    <property type="match status" value="1"/>
</dbReference>
<accession>A0A1T4KTE0</accession>
<feature type="domain" description="RapZ-like N-terminal" evidence="5">
    <location>
        <begin position="1"/>
        <end position="154"/>
    </location>
</feature>
<dbReference type="RefSeq" id="WP_078693102.1">
    <property type="nucleotide sequence ID" value="NZ_FUWX01000005.1"/>
</dbReference>
<dbReference type="STRING" id="180163.SAMN02745174_00576"/>
<evidence type="ECO:0000313" key="8">
    <source>
        <dbReference type="Proteomes" id="UP000191153"/>
    </source>
</evidence>
<dbReference type="HAMAP" id="MF_00636">
    <property type="entry name" value="RapZ_like"/>
    <property type="match status" value="1"/>
</dbReference>
<feature type="binding site" evidence="4">
    <location>
        <begin position="61"/>
        <end position="64"/>
    </location>
    <ligand>
        <name>GTP</name>
        <dbReference type="ChEBI" id="CHEBI:37565"/>
    </ligand>
</feature>